<dbReference type="EMBL" id="ACEC01000043">
    <property type="protein sequence ID" value="EEG31119.1"/>
    <property type="molecule type" value="Genomic_DNA"/>
</dbReference>
<dbReference type="AlphaFoldDB" id="C0EBK1"/>
<keyword evidence="2" id="KW-1185">Reference proteome</keyword>
<name>C0EBK1_9FIRM</name>
<reference evidence="1 2" key="2">
    <citation type="submission" date="2009-02" db="EMBL/GenBank/DDBJ databases">
        <title>Draft genome sequence of Clostridium methylpentosum (DSM 5476).</title>
        <authorList>
            <person name="Sudarsanam P."/>
            <person name="Ley R."/>
            <person name="Guruge J."/>
            <person name="Turnbaugh P.J."/>
            <person name="Mahowald M."/>
            <person name="Liep D."/>
            <person name="Gordon J."/>
        </authorList>
    </citation>
    <scope>NUCLEOTIDE SEQUENCE [LARGE SCALE GENOMIC DNA]</scope>
    <source>
        <strain evidence="1 2">DSM 5476</strain>
    </source>
</reference>
<evidence type="ECO:0000313" key="2">
    <source>
        <dbReference type="Proteomes" id="UP000003340"/>
    </source>
</evidence>
<accession>C0EBK1</accession>
<dbReference type="Proteomes" id="UP000003340">
    <property type="component" value="Unassembled WGS sequence"/>
</dbReference>
<sequence length="52" mass="6076">MRKTREIFRGFAGREQSWGKAVQLLFGRTTLLGTLNHQEKRRNTGECSSFFK</sequence>
<dbReference type="STRING" id="537013.CLOSTMETH_01219"/>
<evidence type="ECO:0000313" key="1">
    <source>
        <dbReference type="EMBL" id="EEG31119.1"/>
    </source>
</evidence>
<dbReference type="HOGENOM" id="CLU_3078431_0_0_9"/>
<organism evidence="1 2">
    <name type="scientific">[Clostridium] methylpentosum DSM 5476</name>
    <dbReference type="NCBI Taxonomy" id="537013"/>
    <lineage>
        <taxon>Bacteria</taxon>
        <taxon>Bacillati</taxon>
        <taxon>Bacillota</taxon>
        <taxon>Clostridia</taxon>
        <taxon>Eubacteriales</taxon>
        <taxon>Oscillospiraceae</taxon>
        <taxon>Oscillospiraceae incertae sedis</taxon>
    </lineage>
</organism>
<reference evidence="1 2" key="1">
    <citation type="submission" date="2009-01" db="EMBL/GenBank/DDBJ databases">
        <authorList>
            <person name="Fulton L."/>
            <person name="Clifton S."/>
            <person name="Fulton B."/>
            <person name="Xu J."/>
            <person name="Minx P."/>
            <person name="Pepin K.H."/>
            <person name="Johnson M."/>
            <person name="Bhonagiri V."/>
            <person name="Nash W.E."/>
            <person name="Mardis E.R."/>
            <person name="Wilson R.K."/>
        </authorList>
    </citation>
    <scope>NUCLEOTIDE SEQUENCE [LARGE SCALE GENOMIC DNA]</scope>
    <source>
        <strain evidence="1 2">DSM 5476</strain>
    </source>
</reference>
<protein>
    <submittedName>
        <fullName evidence="1">Uncharacterized protein</fullName>
    </submittedName>
</protein>
<proteinExistence type="predicted"/>
<comment type="caution">
    <text evidence="1">The sequence shown here is derived from an EMBL/GenBank/DDBJ whole genome shotgun (WGS) entry which is preliminary data.</text>
</comment>
<gene>
    <name evidence="1" type="ORF">CLOSTMETH_01219</name>
</gene>